<evidence type="ECO:0000313" key="4">
    <source>
        <dbReference type="Proteomes" id="UP000525078"/>
    </source>
</evidence>
<evidence type="ECO:0008006" key="6">
    <source>
        <dbReference type="Google" id="ProtNLM"/>
    </source>
</evidence>
<evidence type="ECO:0000313" key="5">
    <source>
        <dbReference type="Proteomes" id="UP000583929"/>
    </source>
</evidence>
<dbReference type="SUPFAM" id="SSF54928">
    <property type="entry name" value="RNA-binding domain, RBD"/>
    <property type="match status" value="1"/>
</dbReference>
<dbReference type="GO" id="GO:0003676">
    <property type="term" value="F:nucleic acid binding"/>
    <property type="evidence" value="ECO:0007669"/>
    <property type="project" value="InterPro"/>
</dbReference>
<dbReference type="Proteomes" id="UP000583929">
    <property type="component" value="Unassembled WGS sequence"/>
</dbReference>
<organism evidence="2 5">
    <name type="scientific">Cannabis sativa</name>
    <name type="common">Hemp</name>
    <name type="synonym">Marijuana</name>
    <dbReference type="NCBI Taxonomy" id="3483"/>
    <lineage>
        <taxon>Eukaryota</taxon>
        <taxon>Viridiplantae</taxon>
        <taxon>Streptophyta</taxon>
        <taxon>Embryophyta</taxon>
        <taxon>Tracheophyta</taxon>
        <taxon>Spermatophyta</taxon>
        <taxon>Magnoliopsida</taxon>
        <taxon>eudicotyledons</taxon>
        <taxon>Gunneridae</taxon>
        <taxon>Pentapetalae</taxon>
        <taxon>rosids</taxon>
        <taxon>fabids</taxon>
        <taxon>Rosales</taxon>
        <taxon>Cannabaceae</taxon>
        <taxon>Cannabis</taxon>
    </lineage>
</organism>
<dbReference type="InterPro" id="IPR012677">
    <property type="entry name" value="Nucleotide-bd_a/b_plait_sf"/>
</dbReference>
<sequence>MPRYDDRYGGTRLYVGRLPSRVRGRDLEDLFSRYGRFFGFCQTWRSVVRGSHWWIWRVFL</sequence>
<evidence type="ECO:0000313" key="1">
    <source>
        <dbReference type="EMBL" id="KAF4372419.1"/>
    </source>
</evidence>
<keyword evidence="5" id="KW-1185">Reference proteome</keyword>
<gene>
    <name evidence="1" type="ORF">F8388_027092</name>
    <name evidence="2" type="ORF">G4B88_004132</name>
    <name evidence="3" type="ORF">G4B88_022809</name>
</gene>
<reference evidence="4 5" key="1">
    <citation type="journal article" date="2020" name="bioRxiv">
        <title>Sequence and annotation of 42 cannabis genomes reveals extensive copy number variation in cannabinoid synthesis and pathogen resistance genes.</title>
        <authorList>
            <person name="Mckernan K.J."/>
            <person name="Helbert Y."/>
            <person name="Kane L.T."/>
            <person name="Ebling H."/>
            <person name="Zhang L."/>
            <person name="Liu B."/>
            <person name="Eaton Z."/>
            <person name="Mclaughlin S."/>
            <person name="Kingan S."/>
            <person name="Baybayan P."/>
            <person name="Concepcion G."/>
            <person name="Jordan M."/>
            <person name="Riva A."/>
            <person name="Barbazuk W."/>
            <person name="Harkins T."/>
        </authorList>
    </citation>
    <scope>NUCLEOTIDE SEQUENCE [LARGE SCALE GENOMIC DNA]</scope>
    <source>
        <strain evidence="4 5">cv. Jamaican Lion 4</strain>
        <strain evidence="2">Father</strain>
        <strain evidence="1">Mother</strain>
        <tissue evidence="2">Leaf</tissue>
    </source>
</reference>
<dbReference type="InterPro" id="IPR035979">
    <property type="entry name" value="RBD_domain_sf"/>
</dbReference>
<dbReference type="EMBL" id="JAATIQ010000021">
    <property type="protein sequence ID" value="KAF4399726.1"/>
    <property type="molecule type" value="Genomic_DNA"/>
</dbReference>
<dbReference type="Gene3D" id="3.30.70.330">
    <property type="match status" value="1"/>
</dbReference>
<dbReference type="AlphaFoldDB" id="A0A7J6GY79"/>
<name>A0A7J6GY79_CANSA</name>
<dbReference type="EMBL" id="JAATIP010000105">
    <property type="protein sequence ID" value="KAF4372419.1"/>
    <property type="molecule type" value="Genomic_DNA"/>
</dbReference>
<dbReference type="EMBL" id="JAATIQ010000077">
    <property type="protein sequence ID" value="KAF4387805.1"/>
    <property type="molecule type" value="Genomic_DNA"/>
</dbReference>
<evidence type="ECO:0000313" key="2">
    <source>
        <dbReference type="EMBL" id="KAF4387805.1"/>
    </source>
</evidence>
<dbReference type="Proteomes" id="UP000525078">
    <property type="component" value="Unassembled WGS sequence"/>
</dbReference>
<comment type="caution">
    <text evidence="2">The sequence shown here is derived from an EMBL/GenBank/DDBJ whole genome shotgun (WGS) entry which is preliminary data.</text>
</comment>
<evidence type="ECO:0000313" key="3">
    <source>
        <dbReference type="EMBL" id="KAF4399726.1"/>
    </source>
</evidence>
<proteinExistence type="predicted"/>
<accession>A0A7J6GY79</accession>
<protein>
    <recommendedName>
        <fullName evidence="6">Arginine/serine-rich splicing factor</fullName>
    </recommendedName>
</protein>